<dbReference type="InterPro" id="IPR000700">
    <property type="entry name" value="PAS-assoc_C"/>
</dbReference>
<protein>
    <recommendedName>
        <fullName evidence="8">PAS domain S-box protein</fullName>
    </recommendedName>
</protein>
<dbReference type="InterPro" id="IPR036890">
    <property type="entry name" value="HATPase_C_sf"/>
</dbReference>
<dbReference type="InterPro" id="IPR003594">
    <property type="entry name" value="HATPase_dom"/>
</dbReference>
<evidence type="ECO:0000256" key="2">
    <source>
        <dbReference type="ARBA" id="ARBA00022777"/>
    </source>
</evidence>
<dbReference type="Gene3D" id="3.30.450.20">
    <property type="entry name" value="PAS domain"/>
    <property type="match status" value="1"/>
</dbReference>
<evidence type="ECO:0000256" key="1">
    <source>
        <dbReference type="ARBA" id="ARBA00022679"/>
    </source>
</evidence>
<keyword evidence="1" id="KW-0808">Transferase</keyword>
<dbReference type="InterPro" id="IPR000014">
    <property type="entry name" value="PAS"/>
</dbReference>
<evidence type="ECO:0008006" key="8">
    <source>
        <dbReference type="Google" id="ProtNLM"/>
    </source>
</evidence>
<dbReference type="Pfam" id="PF07730">
    <property type="entry name" value="HisKA_3"/>
    <property type="match status" value="1"/>
</dbReference>
<dbReference type="NCBIfam" id="TIGR00229">
    <property type="entry name" value="sensory_box"/>
    <property type="match status" value="1"/>
</dbReference>
<dbReference type="InterPro" id="IPR005467">
    <property type="entry name" value="His_kinase_dom"/>
</dbReference>
<accession>A0ABM7U090</accession>
<dbReference type="PROSITE" id="PS50113">
    <property type="entry name" value="PAC"/>
    <property type="match status" value="1"/>
</dbReference>
<dbReference type="Gene3D" id="3.30.565.10">
    <property type="entry name" value="Histidine kinase-like ATPase, C-terminal domain"/>
    <property type="match status" value="1"/>
</dbReference>
<dbReference type="EMBL" id="AP024958">
    <property type="protein sequence ID" value="BCZ84757.1"/>
    <property type="molecule type" value="Genomic_DNA"/>
</dbReference>
<keyword evidence="3" id="KW-0902">Two-component regulatory system</keyword>
<sequence length="268" mass="29398">MRKDGTRFWANVVITAIHDERGVLLGFAKVTRDMTSRKRLEELERSHLASVQIGQARESEQKRIARELHDDLGQQITALKMSVALREVELVQQVPQVYREQLTSSAELGEQIDAMAVSLRRIASDLRPPLLDDLGLEAALELMAEGFEHRYGVLARCLAGGEALCLSDLASISLYRVAQEALTNVARHAQANEVTISLSRDELYCYLRIQDDGVGFELAGTRRPESFGLVGMNERIQQLGGTLSVESSPGTGVTVAAKLPLSGITITA</sequence>
<dbReference type="InterPro" id="IPR050482">
    <property type="entry name" value="Sensor_HK_TwoCompSys"/>
</dbReference>
<dbReference type="PANTHER" id="PTHR24421:SF59">
    <property type="entry name" value="OXYGEN SENSOR HISTIDINE KINASE NREB"/>
    <property type="match status" value="1"/>
</dbReference>
<name>A0ABM7U090_9BURK</name>
<evidence type="ECO:0000313" key="6">
    <source>
        <dbReference type="EMBL" id="BCZ84757.1"/>
    </source>
</evidence>
<organism evidence="6 7">
    <name type="scientific">Paraburkholderia terrae</name>
    <dbReference type="NCBI Taxonomy" id="311230"/>
    <lineage>
        <taxon>Bacteria</taxon>
        <taxon>Pseudomonadati</taxon>
        <taxon>Pseudomonadota</taxon>
        <taxon>Betaproteobacteria</taxon>
        <taxon>Burkholderiales</taxon>
        <taxon>Burkholderiaceae</taxon>
        <taxon>Paraburkholderia</taxon>
    </lineage>
</organism>
<dbReference type="InterPro" id="IPR011712">
    <property type="entry name" value="Sig_transdc_His_kin_sub3_dim/P"/>
</dbReference>
<proteinExistence type="predicted"/>
<evidence type="ECO:0000256" key="3">
    <source>
        <dbReference type="ARBA" id="ARBA00023012"/>
    </source>
</evidence>
<dbReference type="PROSITE" id="PS50109">
    <property type="entry name" value="HIS_KIN"/>
    <property type="match status" value="1"/>
</dbReference>
<evidence type="ECO:0000259" key="4">
    <source>
        <dbReference type="PROSITE" id="PS50109"/>
    </source>
</evidence>
<gene>
    <name evidence="6" type="ORF">PTKU64_84320</name>
</gene>
<feature type="domain" description="PAC" evidence="5">
    <location>
        <begin position="1"/>
        <end position="46"/>
    </location>
</feature>
<dbReference type="SMART" id="SM00387">
    <property type="entry name" value="HATPase_c"/>
    <property type="match status" value="1"/>
</dbReference>
<dbReference type="Proteomes" id="UP001319874">
    <property type="component" value="Chromosome 4"/>
</dbReference>
<dbReference type="Pfam" id="PF02518">
    <property type="entry name" value="HATPase_c"/>
    <property type="match status" value="1"/>
</dbReference>
<dbReference type="Gene3D" id="1.20.5.1930">
    <property type="match status" value="1"/>
</dbReference>
<dbReference type="SUPFAM" id="SSF55785">
    <property type="entry name" value="PYP-like sensor domain (PAS domain)"/>
    <property type="match status" value="1"/>
</dbReference>
<dbReference type="CDD" id="cd16917">
    <property type="entry name" value="HATPase_UhpB-NarQ-NarX-like"/>
    <property type="match status" value="1"/>
</dbReference>
<reference evidence="6 7" key="1">
    <citation type="journal article" date="2022" name="Front. Microbiol.">
        <title>Identification and characterization of a novel class of self-sufficient cytochrome P450 hydroxylase involved in cyclohexanecarboxylate degradation in Paraburkholderia terrae strain KU-64.</title>
        <authorList>
            <person name="Yamamoto T."/>
            <person name="Hasegawa Y."/>
            <person name="Iwaki H."/>
        </authorList>
    </citation>
    <scope>NUCLEOTIDE SEQUENCE [LARGE SCALE GENOMIC DNA]</scope>
    <source>
        <strain evidence="6 7">KU-64</strain>
    </source>
</reference>
<keyword evidence="2" id="KW-0418">Kinase</keyword>
<dbReference type="InterPro" id="IPR035965">
    <property type="entry name" value="PAS-like_dom_sf"/>
</dbReference>
<feature type="domain" description="Histidine kinase" evidence="4">
    <location>
        <begin position="174"/>
        <end position="263"/>
    </location>
</feature>
<evidence type="ECO:0000259" key="5">
    <source>
        <dbReference type="PROSITE" id="PS50113"/>
    </source>
</evidence>
<evidence type="ECO:0000313" key="7">
    <source>
        <dbReference type="Proteomes" id="UP001319874"/>
    </source>
</evidence>
<dbReference type="SUPFAM" id="SSF55874">
    <property type="entry name" value="ATPase domain of HSP90 chaperone/DNA topoisomerase II/histidine kinase"/>
    <property type="match status" value="1"/>
</dbReference>
<keyword evidence="7" id="KW-1185">Reference proteome</keyword>
<dbReference type="PANTHER" id="PTHR24421">
    <property type="entry name" value="NITRATE/NITRITE SENSOR PROTEIN NARX-RELATED"/>
    <property type="match status" value="1"/>
</dbReference>